<keyword evidence="3" id="KW-1185">Reference proteome</keyword>
<dbReference type="RefSeq" id="WP_358290266.1">
    <property type="nucleotide sequence ID" value="NZ_JBEYGJ010000042.1"/>
</dbReference>
<dbReference type="Proteomes" id="UP001601288">
    <property type="component" value="Unassembled WGS sequence"/>
</dbReference>
<gene>
    <name evidence="2" type="ORF">ACFYM3_35615</name>
</gene>
<dbReference type="Gene3D" id="3.30.420.40">
    <property type="match status" value="2"/>
</dbReference>
<protein>
    <submittedName>
        <fullName evidence="2">Uncharacterized protein</fullName>
    </submittedName>
</protein>
<name>A0ABW6LNY5_9ACTN</name>
<evidence type="ECO:0000313" key="2">
    <source>
        <dbReference type="EMBL" id="MFE9229828.1"/>
    </source>
</evidence>
<organism evidence="2 3">
    <name type="scientific">Streptomyces massasporeus</name>
    <dbReference type="NCBI Taxonomy" id="67324"/>
    <lineage>
        <taxon>Bacteria</taxon>
        <taxon>Bacillati</taxon>
        <taxon>Actinomycetota</taxon>
        <taxon>Actinomycetes</taxon>
        <taxon>Kitasatosporales</taxon>
        <taxon>Streptomycetaceae</taxon>
        <taxon>Streptomyces</taxon>
    </lineage>
</organism>
<dbReference type="Gene3D" id="3.90.640.10">
    <property type="entry name" value="Actin, Chain A, domain 4"/>
    <property type="match status" value="1"/>
</dbReference>
<feature type="region of interest" description="Disordered" evidence="1">
    <location>
        <begin position="16"/>
        <end position="36"/>
    </location>
</feature>
<accession>A0ABW6LNY5</accession>
<comment type="caution">
    <text evidence="2">The sequence shown here is derived from an EMBL/GenBank/DDBJ whole genome shotgun (WGS) entry which is preliminary data.</text>
</comment>
<evidence type="ECO:0000256" key="1">
    <source>
        <dbReference type="SAM" id="MobiDB-lite"/>
    </source>
</evidence>
<proteinExistence type="predicted"/>
<feature type="region of interest" description="Disordered" evidence="1">
    <location>
        <begin position="419"/>
        <end position="442"/>
    </location>
</feature>
<reference evidence="2 3" key="1">
    <citation type="submission" date="2024-10" db="EMBL/GenBank/DDBJ databases">
        <title>The Natural Products Discovery Center: Release of the First 8490 Sequenced Strains for Exploring Actinobacteria Biosynthetic Diversity.</title>
        <authorList>
            <person name="Kalkreuter E."/>
            <person name="Kautsar S.A."/>
            <person name="Yang D."/>
            <person name="Bader C.D."/>
            <person name="Teijaro C.N."/>
            <person name="Fluegel L."/>
            <person name="Davis C.M."/>
            <person name="Simpson J.R."/>
            <person name="Lauterbach L."/>
            <person name="Steele A.D."/>
            <person name="Gui C."/>
            <person name="Meng S."/>
            <person name="Li G."/>
            <person name="Viehrig K."/>
            <person name="Ye F."/>
            <person name="Su P."/>
            <person name="Kiefer A.F."/>
            <person name="Nichols A."/>
            <person name="Cepeda A.J."/>
            <person name="Yan W."/>
            <person name="Fan B."/>
            <person name="Jiang Y."/>
            <person name="Adhikari A."/>
            <person name="Zheng C.-J."/>
            <person name="Schuster L."/>
            <person name="Cowan T.M."/>
            <person name="Smanski M.J."/>
            <person name="Chevrette M.G."/>
            <person name="De Carvalho L.P.S."/>
            <person name="Shen B."/>
        </authorList>
    </citation>
    <scope>NUCLEOTIDE SEQUENCE [LARGE SCALE GENOMIC DNA]</scope>
    <source>
        <strain evidence="2 3">NPDC007066</strain>
    </source>
</reference>
<sequence length="442" mass="45040">MNIAVDIGARTVRVAASAPDGTSRPVELPGDGTGDGMPLSGQTADSWQAALRETYARVGGRYGPVERLVIVVPPHTLAARAAEAAEVFAGLPGGGPAVRMLGTPGAVLALLRHHGAVPAGVHLVGDLGAREARFALCAVSQGTVAVVASGHATVPGGLGDAFATALLERAGLSFAVSEHRQALAAAWREDGVGARLLVAAKRATSAGQEVYGSTVVLRVLGREISVRAVLDAWQPVADAMDALRERVRAAASDGASQDDREPLVLVGGLSRSVLADHWFPASTTRSRLPGQTDPANAAVLGGALVAAGLIDPGDRFPHSLFVQTHGVEAGRLCSAELLVAPANALEPGGPPVFAESGGRRVRVRTAPGAARRVRIGVRASDGGTRLLGPLTLPSSPGVRYHAGVRLAADGTAHLVLRPADDAGPDTEYPLGPLPATTEGARL</sequence>
<evidence type="ECO:0000313" key="3">
    <source>
        <dbReference type="Proteomes" id="UP001601288"/>
    </source>
</evidence>
<dbReference type="EMBL" id="JBIAFP010000028">
    <property type="protein sequence ID" value="MFE9229828.1"/>
    <property type="molecule type" value="Genomic_DNA"/>
</dbReference>